<protein>
    <submittedName>
        <fullName evidence="4">Polysaccharide biosynthesis/export protein</fullName>
    </submittedName>
</protein>
<feature type="region of interest" description="Disordered" evidence="1">
    <location>
        <begin position="164"/>
        <end position="189"/>
    </location>
</feature>
<dbReference type="PROSITE" id="PS51257">
    <property type="entry name" value="PROKAR_LIPOPROTEIN"/>
    <property type="match status" value="1"/>
</dbReference>
<evidence type="ECO:0000259" key="3">
    <source>
        <dbReference type="Pfam" id="PF02563"/>
    </source>
</evidence>
<feature type="signal peptide" evidence="2">
    <location>
        <begin position="1"/>
        <end position="20"/>
    </location>
</feature>
<reference evidence="4 5" key="1">
    <citation type="submission" date="2016-01" db="EMBL/GenBank/DDBJ databases">
        <title>Genome sequence of the acidophilic iron oxidising Ferrovum strain Z-31.</title>
        <authorList>
            <person name="Poehlein A."/>
            <person name="Ullrich S.R."/>
            <person name="Schloemann M."/>
            <person name="Muehling M."/>
            <person name="Daniel R."/>
        </authorList>
    </citation>
    <scope>NUCLEOTIDE SEQUENCE [LARGE SCALE GENOMIC DNA]</scope>
    <source>
        <strain evidence="4 5">Z-31</strain>
    </source>
</reference>
<feature type="domain" description="Polysaccharide export protein N-terminal" evidence="3">
    <location>
        <begin position="87"/>
        <end position="160"/>
    </location>
</feature>
<dbReference type="RefSeq" id="WP_197456440.1">
    <property type="nucleotide sequence ID" value="NZ_CP149475.1"/>
</dbReference>
<dbReference type="EMBL" id="LRRD01000033">
    <property type="protein sequence ID" value="KXW57869.1"/>
    <property type="molecule type" value="Genomic_DNA"/>
</dbReference>
<dbReference type="Gene3D" id="3.30.1950.10">
    <property type="entry name" value="wza like domain"/>
    <property type="match status" value="1"/>
</dbReference>
<dbReference type="Proteomes" id="UP000075653">
    <property type="component" value="Unassembled WGS sequence"/>
</dbReference>
<accession>A0A149VXD5</accession>
<dbReference type="InterPro" id="IPR003715">
    <property type="entry name" value="Poly_export_N"/>
</dbReference>
<dbReference type="AlphaFoldDB" id="A0A149VXD5"/>
<keyword evidence="5" id="KW-1185">Reference proteome</keyword>
<proteinExistence type="predicted"/>
<name>A0A149VXD5_9PROT</name>
<evidence type="ECO:0000256" key="2">
    <source>
        <dbReference type="SAM" id="SignalP"/>
    </source>
</evidence>
<gene>
    <name evidence="4" type="ORF">FEMY_15760</name>
</gene>
<organism evidence="4 5">
    <name type="scientific">Ferrovum myxofaciens</name>
    <dbReference type="NCBI Taxonomy" id="416213"/>
    <lineage>
        <taxon>Bacteria</taxon>
        <taxon>Pseudomonadati</taxon>
        <taxon>Pseudomonadota</taxon>
        <taxon>Betaproteobacteria</taxon>
        <taxon>Ferrovales</taxon>
        <taxon>Ferrovaceae</taxon>
        <taxon>Ferrovum</taxon>
    </lineage>
</organism>
<dbReference type="Pfam" id="PF02563">
    <property type="entry name" value="Poly_export"/>
    <property type="match status" value="1"/>
</dbReference>
<dbReference type="PATRIC" id="fig|1789004.3.peg.1606"/>
<evidence type="ECO:0000256" key="1">
    <source>
        <dbReference type="SAM" id="MobiDB-lite"/>
    </source>
</evidence>
<evidence type="ECO:0000313" key="4">
    <source>
        <dbReference type="EMBL" id="KXW57869.1"/>
    </source>
</evidence>
<feature type="chain" id="PRO_5007557602" evidence="2">
    <location>
        <begin position="21"/>
        <end position="189"/>
    </location>
</feature>
<sequence length="189" mass="19361">MNLVRMLGGGVLLASLSLLSGCSTYPNWLPSTGPSRAQVEEGGHGSSKTEPAIQLVRVDDNVARQLLAHRKHGDFVGVFGTSVAEGPIAVGPGDGIEVSVWEAPPAMLFGGRAGSAAGSMVPPPQMVVLPEQMVGQDGSINVPFVGHVLVSGHDPAWIERNHHTRIGGQGQPTPGAGTGDAEYHGHGGG</sequence>
<keyword evidence="2" id="KW-0732">Signal</keyword>
<dbReference type="STRING" id="1789004.FEMY_15760"/>
<evidence type="ECO:0000313" key="5">
    <source>
        <dbReference type="Proteomes" id="UP000075653"/>
    </source>
</evidence>
<comment type="caution">
    <text evidence="4">The sequence shown here is derived from an EMBL/GenBank/DDBJ whole genome shotgun (WGS) entry which is preliminary data.</text>
</comment>